<dbReference type="Proteomes" id="UP000215256">
    <property type="component" value="Chromosome 2"/>
</dbReference>
<dbReference type="InterPro" id="IPR001763">
    <property type="entry name" value="Rhodanese-like_dom"/>
</dbReference>
<dbReference type="EMBL" id="CP022603">
    <property type="protein sequence ID" value="ASV83509.1"/>
    <property type="molecule type" value="Genomic_DNA"/>
</dbReference>
<feature type="region of interest" description="Disordered" evidence="1">
    <location>
        <begin position="199"/>
        <end position="250"/>
    </location>
</feature>
<accession>A0A248UAY8</accession>
<dbReference type="Gene3D" id="3.40.250.10">
    <property type="entry name" value="Rhodanese-like domain"/>
    <property type="match status" value="1"/>
</dbReference>
<evidence type="ECO:0000256" key="2">
    <source>
        <dbReference type="SAM" id="SignalP"/>
    </source>
</evidence>
<evidence type="ECO:0000313" key="4">
    <source>
        <dbReference type="EMBL" id="ASV83509.1"/>
    </source>
</evidence>
<protein>
    <recommendedName>
        <fullName evidence="3">Rhodanese domain-containing protein</fullName>
    </recommendedName>
</protein>
<evidence type="ECO:0000259" key="3">
    <source>
        <dbReference type="PROSITE" id="PS50206"/>
    </source>
</evidence>
<feature type="signal peptide" evidence="2">
    <location>
        <begin position="1"/>
        <end position="21"/>
    </location>
</feature>
<reference evidence="4 5" key="1">
    <citation type="submission" date="2017-07" db="EMBL/GenBank/DDBJ databases">
        <title>Phylogenetic study on the rhizospheric bacterium Ochrobactrum sp. A44.</title>
        <authorList>
            <person name="Krzyzanowska D.M."/>
            <person name="Ossowicki A."/>
            <person name="Rajewska M."/>
            <person name="Maciag T."/>
            <person name="Kaczynski Z."/>
            <person name="Czerwicka M."/>
            <person name="Jafra S."/>
        </authorList>
    </citation>
    <scope>NUCLEOTIDE SEQUENCE [LARGE SCALE GENOMIC DNA]</scope>
    <source>
        <strain evidence="4 5">A44</strain>
    </source>
</reference>
<dbReference type="RefSeq" id="WP_095444463.1">
    <property type="nucleotide sequence ID" value="NZ_CP022603.1"/>
</dbReference>
<feature type="compositionally biased region" description="Polar residues" evidence="1">
    <location>
        <begin position="218"/>
        <end position="232"/>
    </location>
</feature>
<feature type="domain" description="Rhodanese" evidence="3">
    <location>
        <begin position="618"/>
        <end position="679"/>
    </location>
</feature>
<feature type="chain" id="PRO_5013145849" description="Rhodanese domain-containing protein" evidence="2">
    <location>
        <begin position="22"/>
        <end position="679"/>
    </location>
</feature>
<keyword evidence="2" id="KW-0732">Signal</keyword>
<evidence type="ECO:0000313" key="5">
    <source>
        <dbReference type="Proteomes" id="UP000215256"/>
    </source>
</evidence>
<gene>
    <name evidence="4" type="ORF">CES85_4289</name>
</gene>
<dbReference type="InterPro" id="IPR036873">
    <property type="entry name" value="Rhodanese-like_dom_sf"/>
</dbReference>
<organism evidence="4 5">
    <name type="scientific">Ochrobactrum quorumnocens</name>
    <dbReference type="NCBI Taxonomy" id="271865"/>
    <lineage>
        <taxon>Bacteria</taxon>
        <taxon>Pseudomonadati</taxon>
        <taxon>Pseudomonadota</taxon>
        <taxon>Alphaproteobacteria</taxon>
        <taxon>Hyphomicrobiales</taxon>
        <taxon>Brucellaceae</taxon>
        <taxon>Brucella/Ochrobactrum group</taxon>
        <taxon>Ochrobactrum</taxon>
    </lineage>
</organism>
<dbReference type="AlphaFoldDB" id="A0A248UAY8"/>
<name>A0A248UAY8_9HYPH</name>
<dbReference type="PROSITE" id="PS50206">
    <property type="entry name" value="RHODANESE_3"/>
    <property type="match status" value="1"/>
</dbReference>
<dbReference type="KEGG" id="och:CES85_4289"/>
<feature type="region of interest" description="Disordered" evidence="1">
    <location>
        <begin position="510"/>
        <end position="535"/>
    </location>
</feature>
<dbReference type="SUPFAM" id="SSF52821">
    <property type="entry name" value="Rhodanese/Cell cycle control phosphatase"/>
    <property type="match status" value="1"/>
</dbReference>
<dbReference type="InterPro" id="IPR025644">
    <property type="entry name" value="DUF4344"/>
</dbReference>
<sequence length="679" mass="71995">MRLLGAVFFASFIASNLPAHAEFERELGPLASAASSQIVQGWTGAVHDGWFVLNNQQASATEQTLVLNAGPAPEAGRATKVTIAVNSSKPSASLGLIASNPANKAICLMEVVADKSVKLFCMENGQQRNIATIPNVAKLDGTDVIEMVEVPGVTRFLLNGRMIGDVQGSPALGAQIGVMAYDTGMFGIANFSITSDGENVPTQPIVGSGQGGGAAPQTADTGSQPAPQTADNGSQPVSGSGGDSGPLPDFGGDGNRIASVYFGLMRSIFAHEFGHALIGELQLPSTGPEEDAVDIYSALQIVEPTMYPSGDKEVDDMAIGSASYAALQWYYSGKLNEMKGSAPSPWQDEHTADLKRFRNMLCIMYGGNPKVFSSIADGVQLDERTRFRCSDEFNKQNRAWRKILAPHTRSGEWHPEGEQPANAPGAAIKTVFEPSSRRVGNFYAAKLSGALTGYFDNLSQTYVLPRPITVTFRDCGQLNAWYDPKEGSITMCYDLFEHLAVMISDVETGSAQGGSAGQTTNASAPDSGGAAGADLDELRDDGVAASMVLFQSPYVGPTPNKHARATVITTVEVVKIITNGRKTLFVDTSGLQETLQNAYSLPDAGRDGSVTDSLQQPLDEWLTEKAGGDKSVGVVFFGKGLRDRSSYNAALRAATLGWTTFWYRGGLEAWTGNGLPVSK</sequence>
<dbReference type="Pfam" id="PF14247">
    <property type="entry name" value="DUF4344"/>
    <property type="match status" value="2"/>
</dbReference>
<evidence type="ECO:0000256" key="1">
    <source>
        <dbReference type="SAM" id="MobiDB-lite"/>
    </source>
</evidence>
<dbReference type="OrthoDB" id="176845at2"/>
<proteinExistence type="predicted"/>